<evidence type="ECO:0000313" key="4">
    <source>
        <dbReference type="EMBL" id="RGV52845.1"/>
    </source>
</evidence>
<feature type="signal peptide" evidence="2">
    <location>
        <begin position="1"/>
        <end position="21"/>
    </location>
</feature>
<dbReference type="Pfam" id="PF01841">
    <property type="entry name" value="Transglut_core"/>
    <property type="match status" value="1"/>
</dbReference>
<evidence type="ECO:0000256" key="2">
    <source>
        <dbReference type="SAM" id="SignalP"/>
    </source>
</evidence>
<evidence type="ECO:0000313" key="5">
    <source>
        <dbReference type="Proteomes" id="UP000283850"/>
    </source>
</evidence>
<evidence type="ECO:0000259" key="3">
    <source>
        <dbReference type="Pfam" id="PF01841"/>
    </source>
</evidence>
<keyword evidence="1" id="KW-0175">Coiled coil</keyword>
<protein>
    <submittedName>
        <fullName evidence="4">Transglutaminase domain-containing protein</fullName>
    </submittedName>
</protein>
<evidence type="ECO:0000256" key="1">
    <source>
        <dbReference type="SAM" id="Coils"/>
    </source>
</evidence>
<dbReference type="Proteomes" id="UP000283850">
    <property type="component" value="Unassembled WGS sequence"/>
</dbReference>
<keyword evidence="2" id="KW-0732">Signal</keyword>
<dbReference type="AlphaFoldDB" id="A0A412Y604"/>
<dbReference type="NCBIfam" id="NF047558">
    <property type="entry name" value="TPR_END_plus"/>
    <property type="match status" value="1"/>
</dbReference>
<proteinExistence type="predicted"/>
<name>A0A412Y604_9BACE</name>
<accession>A0A412Y604</accession>
<dbReference type="InterPro" id="IPR002931">
    <property type="entry name" value="Transglutaminase-like"/>
</dbReference>
<dbReference type="SUPFAM" id="SSF54001">
    <property type="entry name" value="Cysteine proteinases"/>
    <property type="match status" value="1"/>
</dbReference>
<gene>
    <name evidence="4" type="ORF">DWW10_12825</name>
</gene>
<feature type="coiled-coil region" evidence="1">
    <location>
        <begin position="30"/>
        <end position="57"/>
    </location>
</feature>
<reference evidence="4 5" key="1">
    <citation type="submission" date="2018-08" db="EMBL/GenBank/DDBJ databases">
        <title>A genome reference for cultivated species of the human gut microbiota.</title>
        <authorList>
            <person name="Zou Y."/>
            <person name="Xue W."/>
            <person name="Luo G."/>
        </authorList>
    </citation>
    <scope>NUCLEOTIDE SEQUENCE [LARGE SCALE GENOMIC DNA]</scope>
    <source>
        <strain evidence="4 5">AF14-32</strain>
    </source>
</reference>
<dbReference type="RefSeq" id="WP_022393536.1">
    <property type="nucleotide sequence ID" value="NZ_QRZF01000008.1"/>
</dbReference>
<comment type="caution">
    <text evidence="4">The sequence shown here is derived from an EMBL/GenBank/DDBJ whole genome shotgun (WGS) entry which is preliminary data.</text>
</comment>
<feature type="chain" id="PRO_5019326209" evidence="2">
    <location>
        <begin position="22"/>
        <end position="401"/>
    </location>
</feature>
<dbReference type="InterPro" id="IPR038765">
    <property type="entry name" value="Papain-like_cys_pep_sf"/>
</dbReference>
<sequence>MKKQISLLFAVFLCCSTISWAQNPEESKMKDEFYKTLNSLRQEKKQALDKKDYAKVEQCNWDIIDNYKKLPEAVQKGIELNYGYYYYDIACYQSLQKKTEDALKHFDLAFQNGYINYAHIQKDTDLDNIRNEKKFQEILTKIREEGDYLYILQKAAEYTSTPPHFTYMEPNDSNLIGVKEYFRLDSVAGTGDELSKIKNILTFIHNKIKHDGQHGNPKHLNSIALAEACKDGSRGLNCRGLATVLNECYLAMGFKSRFITCMPKKFISDCHVINAVYSKALDKWVWVDPTQNAWVMDENGTMLSIPEVRERMRTGLPLVLNEEANWNNKRKTTKEDYLDSYMAKNLYYINCTFRSEFGTEDKKYNPADYVALMPTGYYNDMEKGSYITYDADWFWQSPYQK</sequence>
<dbReference type="Gene3D" id="3.10.620.30">
    <property type="match status" value="1"/>
</dbReference>
<organism evidence="4 5">
    <name type="scientific">Bacteroides intestinalis</name>
    <dbReference type="NCBI Taxonomy" id="329854"/>
    <lineage>
        <taxon>Bacteria</taxon>
        <taxon>Pseudomonadati</taxon>
        <taxon>Bacteroidota</taxon>
        <taxon>Bacteroidia</taxon>
        <taxon>Bacteroidales</taxon>
        <taxon>Bacteroidaceae</taxon>
        <taxon>Bacteroides</taxon>
    </lineage>
</organism>
<feature type="domain" description="Transglutaminase-like" evidence="3">
    <location>
        <begin position="187"/>
        <end position="289"/>
    </location>
</feature>
<dbReference type="EMBL" id="QRZF01000008">
    <property type="protein sequence ID" value="RGV52845.1"/>
    <property type="molecule type" value="Genomic_DNA"/>
</dbReference>